<sequence>MEEEESFKRAKIKAFRKLKFVISVTGRSTIPPLKLDPPILLYITKVLLQALQKELRKLHWTWVGSQFFVLIELLMYTLYLEY</sequence>
<protein>
    <submittedName>
        <fullName evidence="2">Uncharacterized protein</fullName>
    </submittedName>
</protein>
<evidence type="ECO:0000313" key="3">
    <source>
        <dbReference type="Proteomes" id="UP000886520"/>
    </source>
</evidence>
<comment type="caution">
    <text evidence="2">The sequence shown here is derived from an EMBL/GenBank/DDBJ whole genome shotgun (WGS) entry which is preliminary data.</text>
</comment>
<feature type="transmembrane region" description="Helical" evidence="1">
    <location>
        <begin position="60"/>
        <end position="79"/>
    </location>
</feature>
<evidence type="ECO:0000313" key="2">
    <source>
        <dbReference type="EMBL" id="KAI5076219.1"/>
    </source>
</evidence>
<accession>A0A9D4UY94</accession>
<keyword evidence="1" id="KW-1133">Transmembrane helix</keyword>
<reference evidence="2" key="1">
    <citation type="submission" date="2021-01" db="EMBL/GenBank/DDBJ databases">
        <title>Adiantum capillus-veneris genome.</title>
        <authorList>
            <person name="Fang Y."/>
            <person name="Liao Q."/>
        </authorList>
    </citation>
    <scope>NUCLEOTIDE SEQUENCE</scope>
    <source>
        <strain evidence="2">H3</strain>
        <tissue evidence="2">Leaf</tissue>
    </source>
</reference>
<keyword evidence="1" id="KW-0812">Transmembrane</keyword>
<dbReference type="EMBL" id="JABFUD020000008">
    <property type="protein sequence ID" value="KAI5076219.1"/>
    <property type="molecule type" value="Genomic_DNA"/>
</dbReference>
<dbReference type="AlphaFoldDB" id="A0A9D4UY94"/>
<gene>
    <name evidence="2" type="ORF">GOP47_0008284</name>
</gene>
<dbReference type="Proteomes" id="UP000886520">
    <property type="component" value="Chromosome 8"/>
</dbReference>
<evidence type="ECO:0000256" key="1">
    <source>
        <dbReference type="SAM" id="Phobius"/>
    </source>
</evidence>
<proteinExistence type="predicted"/>
<organism evidence="2 3">
    <name type="scientific">Adiantum capillus-veneris</name>
    <name type="common">Maidenhair fern</name>
    <dbReference type="NCBI Taxonomy" id="13818"/>
    <lineage>
        <taxon>Eukaryota</taxon>
        <taxon>Viridiplantae</taxon>
        <taxon>Streptophyta</taxon>
        <taxon>Embryophyta</taxon>
        <taxon>Tracheophyta</taxon>
        <taxon>Polypodiopsida</taxon>
        <taxon>Polypodiidae</taxon>
        <taxon>Polypodiales</taxon>
        <taxon>Pteridineae</taxon>
        <taxon>Pteridaceae</taxon>
        <taxon>Vittarioideae</taxon>
        <taxon>Adiantum</taxon>
    </lineage>
</organism>
<keyword evidence="3" id="KW-1185">Reference proteome</keyword>
<name>A0A9D4UY94_ADICA</name>
<keyword evidence="1" id="KW-0472">Membrane</keyword>